<keyword evidence="2" id="KW-0812">Transmembrane</keyword>
<evidence type="ECO:0000313" key="4">
    <source>
        <dbReference type="Proteomes" id="UP000236754"/>
    </source>
</evidence>
<keyword evidence="2" id="KW-0472">Membrane</keyword>
<feature type="compositionally biased region" description="Pro residues" evidence="1">
    <location>
        <begin position="1"/>
        <end position="21"/>
    </location>
</feature>
<evidence type="ECO:0000256" key="2">
    <source>
        <dbReference type="SAM" id="Phobius"/>
    </source>
</evidence>
<name>A0A1H6DM06_9ACTN</name>
<proteinExistence type="predicted"/>
<sequence length="291" mass="30945">MSTPPEQPNPNPYQQPAPGQNPVPISQQPTQIGGYGTPVPAQHNPYAQGGPYGQPGAGQPGMGQPGQPPAPGYYAQPGMPGMPGTPGTSGGAGRAVLWAVVGAVVASALWGGGVLLLGKSSSDKPDLRGYTVKDNLCETADLSAFKSTYPKDDDDPTKYAAKTPTLDEMYCDEGLEKDDSTYSDAYLYVQVDLHKKTDPSGEFADSWRGYTQHDSDYKVTPVKGYGDEAYLVTDDTSTSPYVTLAVRDGWMTYTMQWSAFGSSSSDSDIPSADEAKQWVLQATKATLPKLK</sequence>
<feature type="transmembrane region" description="Helical" evidence="2">
    <location>
        <begin position="95"/>
        <end position="118"/>
    </location>
</feature>
<keyword evidence="4" id="KW-1185">Reference proteome</keyword>
<feature type="region of interest" description="Disordered" evidence="1">
    <location>
        <begin position="1"/>
        <end position="90"/>
    </location>
</feature>
<protein>
    <recommendedName>
        <fullName evidence="5">DUF3558 domain-containing protein</fullName>
    </recommendedName>
</protein>
<dbReference type="RefSeq" id="WP_235032458.1">
    <property type="nucleotide sequence ID" value="NZ_FNVU01000017.1"/>
</dbReference>
<gene>
    <name evidence="3" type="ORF">SAMN05216223_11740</name>
</gene>
<keyword evidence="2" id="KW-1133">Transmembrane helix</keyword>
<organism evidence="3 4">
    <name type="scientific">Actinacidiphila yanglinensis</name>
    <dbReference type="NCBI Taxonomy" id="310779"/>
    <lineage>
        <taxon>Bacteria</taxon>
        <taxon>Bacillati</taxon>
        <taxon>Actinomycetota</taxon>
        <taxon>Actinomycetes</taxon>
        <taxon>Kitasatosporales</taxon>
        <taxon>Streptomycetaceae</taxon>
        <taxon>Actinacidiphila</taxon>
    </lineage>
</organism>
<accession>A0A1H6DM06</accession>
<evidence type="ECO:0000313" key="3">
    <source>
        <dbReference type="EMBL" id="SEG86234.1"/>
    </source>
</evidence>
<feature type="compositionally biased region" description="Gly residues" evidence="1">
    <location>
        <begin position="50"/>
        <end position="64"/>
    </location>
</feature>
<dbReference type="Proteomes" id="UP000236754">
    <property type="component" value="Unassembled WGS sequence"/>
</dbReference>
<dbReference type="EMBL" id="FNVU01000017">
    <property type="protein sequence ID" value="SEG86234.1"/>
    <property type="molecule type" value="Genomic_DNA"/>
</dbReference>
<evidence type="ECO:0000256" key="1">
    <source>
        <dbReference type="SAM" id="MobiDB-lite"/>
    </source>
</evidence>
<evidence type="ECO:0008006" key="5">
    <source>
        <dbReference type="Google" id="ProtNLM"/>
    </source>
</evidence>
<dbReference type="AlphaFoldDB" id="A0A1H6DM06"/>
<reference evidence="3 4" key="1">
    <citation type="submission" date="2016-10" db="EMBL/GenBank/DDBJ databases">
        <authorList>
            <person name="de Groot N.N."/>
        </authorList>
    </citation>
    <scope>NUCLEOTIDE SEQUENCE [LARGE SCALE GENOMIC DNA]</scope>
    <source>
        <strain evidence="3 4">CGMCC 4.2023</strain>
    </source>
</reference>